<dbReference type="SMR" id="A0A455SV34"/>
<dbReference type="PANTHER" id="PTHR12110">
    <property type="entry name" value="HYDROXYPYRUVATE ISOMERASE"/>
    <property type="match status" value="1"/>
</dbReference>
<dbReference type="Pfam" id="PF01261">
    <property type="entry name" value="AP_endonuc_2"/>
    <property type="match status" value="1"/>
</dbReference>
<protein>
    <submittedName>
        <fullName evidence="2">Epimerase</fullName>
    </submittedName>
</protein>
<reference evidence="2" key="1">
    <citation type="submission" date="2018-12" db="EMBL/GenBank/DDBJ databases">
        <title>Novel natural products biosynthetic potential of the class Ktedonobacteria.</title>
        <authorList>
            <person name="Zheng Y."/>
            <person name="Saitou A."/>
            <person name="Wang C.M."/>
            <person name="Toyoda A."/>
            <person name="Minakuchi Y."/>
            <person name="Sekiguchi Y."/>
            <person name="Ueda K."/>
            <person name="Takano H."/>
            <person name="Sakai Y."/>
            <person name="Yokota A."/>
            <person name="Yabe S."/>
        </authorList>
    </citation>
    <scope>NUCLEOTIDE SEQUENCE</scope>
    <source>
        <strain evidence="2">A3-2</strain>
    </source>
</reference>
<dbReference type="InterPro" id="IPR050312">
    <property type="entry name" value="IolE/XylAMocC-like"/>
</dbReference>
<evidence type="ECO:0000313" key="2">
    <source>
        <dbReference type="EMBL" id="BBH92237.1"/>
    </source>
</evidence>
<evidence type="ECO:0000259" key="1">
    <source>
        <dbReference type="Pfam" id="PF01261"/>
    </source>
</evidence>
<dbReference type="EMBL" id="AP019377">
    <property type="protein sequence ID" value="BBH92237.1"/>
    <property type="molecule type" value="Genomic_DNA"/>
</dbReference>
<name>A0A455SV34_9CHLR</name>
<gene>
    <name evidence="2" type="ORF">KTA_04360</name>
</gene>
<feature type="domain" description="Xylose isomerase-like TIM barrel" evidence="1">
    <location>
        <begin position="30"/>
        <end position="250"/>
    </location>
</feature>
<organism evidence="2">
    <name type="scientific">Thermogemmatispora argillosa</name>
    <dbReference type="NCBI Taxonomy" id="2045280"/>
    <lineage>
        <taxon>Bacteria</taxon>
        <taxon>Bacillati</taxon>
        <taxon>Chloroflexota</taxon>
        <taxon>Ktedonobacteria</taxon>
        <taxon>Thermogemmatisporales</taxon>
        <taxon>Thermogemmatisporaceae</taxon>
        <taxon>Thermogemmatispora</taxon>
    </lineage>
</organism>
<dbReference type="SUPFAM" id="SSF51658">
    <property type="entry name" value="Xylose isomerase-like"/>
    <property type="match status" value="1"/>
</dbReference>
<dbReference type="InterPro" id="IPR036237">
    <property type="entry name" value="Xyl_isomerase-like_sf"/>
</dbReference>
<dbReference type="AlphaFoldDB" id="A0A455SV34"/>
<dbReference type="Gene3D" id="3.20.20.150">
    <property type="entry name" value="Divalent-metal-dependent TIM barrel enzymes"/>
    <property type="match status" value="1"/>
</dbReference>
<dbReference type="InterPro" id="IPR013022">
    <property type="entry name" value="Xyl_isomerase-like_TIM-brl"/>
</dbReference>
<sequence length="291" mass="31778">MMRQKIGIHAFVWVGGWSQEECRQALESSRASGYDLIEIPLLEPATIDVALTRSLLAKTGLEATCTLALTPETDISSTDEEVVARGERLLCDALAVARDLGATYLGGVIFGALTRYREPLTPAGRLNSIRVLARLAEQAAASGIQLGLEVVNRYESNFLNTAEQALALIEEIGAPNIVVHLDTYHMNIEEDNFVKPVMACGKRLGYVHVGESHRGYLGTGTVDFPAFFRALKRAGYQGPVTFESFSRAQQIANLSGSLAIWRHTWTDRFDLARRARAFIAAGLEAADTHGD</sequence>
<dbReference type="PANTHER" id="PTHR12110:SF41">
    <property type="entry name" value="INOSOSE DEHYDRATASE"/>
    <property type="match status" value="1"/>
</dbReference>
<proteinExistence type="predicted"/>
<accession>A0A455SV34</accession>